<dbReference type="GeneTree" id="ENSGT00390000001737"/>
<dbReference type="HAMAP" id="MF_01343_B">
    <property type="entry name" value="Ribosomal_uS15_B"/>
    <property type="match status" value="1"/>
</dbReference>
<dbReference type="RefSeq" id="XP_002925206.1">
    <property type="nucleotide sequence ID" value="XM_002925160.4"/>
</dbReference>
<reference evidence="11" key="2">
    <citation type="submission" date="2025-08" db="UniProtKB">
        <authorList>
            <consortium name="Ensembl"/>
        </authorList>
    </citation>
    <scope>IDENTIFICATION</scope>
</reference>
<dbReference type="InParanoid" id="G1L3T6"/>
<dbReference type="FunFam" id="1.10.287.10:FF:000015">
    <property type="entry name" value="Mitochondrial ribosomal protein S15"/>
    <property type="match status" value="1"/>
</dbReference>
<dbReference type="GO" id="GO:0005763">
    <property type="term" value="C:mitochondrial small ribosomal subunit"/>
    <property type="evidence" value="ECO:0007669"/>
    <property type="project" value="Ensembl"/>
</dbReference>
<dbReference type="OrthoDB" id="441444at2759"/>
<keyword evidence="3" id="KW-0809">Transit peptide</keyword>
<feature type="compositionally biased region" description="Low complexity" evidence="10">
    <location>
        <begin position="230"/>
        <end position="240"/>
    </location>
</feature>
<dbReference type="AlphaFoldDB" id="G1L3T6"/>
<evidence type="ECO:0000256" key="10">
    <source>
        <dbReference type="SAM" id="MobiDB-lite"/>
    </source>
</evidence>
<gene>
    <name evidence="11" type="primary">MRPS15</name>
</gene>
<dbReference type="STRING" id="9646.ENSAMEP00000001546"/>
<evidence type="ECO:0000256" key="4">
    <source>
        <dbReference type="ARBA" id="ARBA00022980"/>
    </source>
</evidence>
<evidence type="ECO:0000256" key="5">
    <source>
        <dbReference type="ARBA" id="ARBA00023128"/>
    </source>
</evidence>
<organism evidence="11 12">
    <name type="scientific">Ailuropoda melanoleuca</name>
    <name type="common">Giant panda</name>
    <dbReference type="NCBI Taxonomy" id="9646"/>
    <lineage>
        <taxon>Eukaryota</taxon>
        <taxon>Metazoa</taxon>
        <taxon>Chordata</taxon>
        <taxon>Craniata</taxon>
        <taxon>Vertebrata</taxon>
        <taxon>Euteleostomi</taxon>
        <taxon>Mammalia</taxon>
        <taxon>Eutheria</taxon>
        <taxon>Laurasiatheria</taxon>
        <taxon>Carnivora</taxon>
        <taxon>Caniformia</taxon>
        <taxon>Ursidae</taxon>
        <taxon>Ailuropoda</taxon>
    </lineage>
</organism>
<keyword evidence="12" id="KW-1185">Reference proteome</keyword>
<reference evidence="11" key="3">
    <citation type="submission" date="2025-09" db="UniProtKB">
        <authorList>
            <consortium name="Ensembl"/>
        </authorList>
    </citation>
    <scope>IDENTIFICATION</scope>
</reference>
<dbReference type="GO" id="GO:0005654">
    <property type="term" value="C:nucleoplasm"/>
    <property type="evidence" value="ECO:0007669"/>
    <property type="project" value="Ensembl"/>
</dbReference>
<evidence type="ECO:0000256" key="7">
    <source>
        <dbReference type="ARBA" id="ARBA00035249"/>
    </source>
</evidence>
<dbReference type="PANTHER" id="PTHR46685">
    <property type="entry name" value="28S RIBOSOMAL PROTEIN S15, MITOCHONDRIAL"/>
    <property type="match status" value="1"/>
</dbReference>
<evidence type="ECO:0000256" key="1">
    <source>
        <dbReference type="ARBA" id="ARBA00004173"/>
    </source>
</evidence>
<reference evidence="11 12" key="1">
    <citation type="journal article" date="2010" name="Nature">
        <title>The sequence and de novo assembly of the giant panda genome.</title>
        <authorList>
            <person name="Li R."/>
            <person name="Fan W."/>
            <person name="Tian G."/>
            <person name="Zhu H."/>
            <person name="He L."/>
            <person name="Cai J."/>
            <person name="Huang Q."/>
            <person name="Cai Q."/>
            <person name="Li B."/>
            <person name="Bai Y."/>
            <person name="Zhang Z."/>
            <person name="Zhang Y."/>
            <person name="Wang W."/>
            <person name="Li J."/>
            <person name="Wei F."/>
            <person name="Li H."/>
            <person name="Jian M."/>
            <person name="Li J."/>
            <person name="Zhang Z."/>
            <person name="Nielsen R."/>
            <person name="Li D."/>
            <person name="Gu W."/>
            <person name="Yang Z."/>
            <person name="Xuan Z."/>
            <person name="Ryder O.A."/>
            <person name="Leung F.C."/>
            <person name="Zhou Y."/>
            <person name="Cao J."/>
            <person name="Sun X."/>
            <person name="Fu Y."/>
            <person name="Fang X."/>
            <person name="Guo X."/>
            <person name="Wang B."/>
            <person name="Hou R."/>
            <person name="Shen F."/>
            <person name="Mu B."/>
            <person name="Ni P."/>
            <person name="Lin R."/>
            <person name="Qian W."/>
            <person name="Wang G."/>
            <person name="Yu C."/>
            <person name="Nie W."/>
            <person name="Wang J."/>
            <person name="Wu Z."/>
            <person name="Liang H."/>
            <person name="Min J."/>
            <person name="Wu Q."/>
            <person name="Cheng S."/>
            <person name="Ruan J."/>
            <person name="Wang M."/>
            <person name="Shi Z."/>
            <person name="Wen M."/>
            <person name="Liu B."/>
            <person name="Ren X."/>
            <person name="Zheng H."/>
            <person name="Dong D."/>
            <person name="Cook K."/>
            <person name="Shan G."/>
            <person name="Zhang H."/>
            <person name="Kosiol C."/>
            <person name="Xie X."/>
            <person name="Lu Z."/>
            <person name="Zheng H."/>
            <person name="Li Y."/>
            <person name="Steiner C.C."/>
            <person name="Lam T.T."/>
            <person name="Lin S."/>
            <person name="Zhang Q."/>
            <person name="Li G."/>
            <person name="Tian J."/>
            <person name="Gong T."/>
            <person name="Liu H."/>
            <person name="Zhang D."/>
            <person name="Fang L."/>
            <person name="Ye C."/>
            <person name="Zhang J."/>
            <person name="Hu W."/>
            <person name="Xu A."/>
            <person name="Ren Y."/>
            <person name="Zhang G."/>
            <person name="Bruford M.W."/>
            <person name="Li Q."/>
            <person name="Ma L."/>
            <person name="Guo Y."/>
            <person name="An N."/>
            <person name="Hu Y."/>
            <person name="Zheng Y."/>
            <person name="Shi Y."/>
            <person name="Li Z."/>
            <person name="Liu Q."/>
            <person name="Chen Y."/>
            <person name="Zhao J."/>
            <person name="Qu N."/>
            <person name="Zhao S."/>
            <person name="Tian F."/>
            <person name="Wang X."/>
            <person name="Wang H."/>
            <person name="Xu L."/>
            <person name="Liu X."/>
            <person name="Vinar T."/>
            <person name="Wang Y."/>
            <person name="Lam T.W."/>
            <person name="Yiu S.M."/>
            <person name="Liu S."/>
            <person name="Zhang H."/>
            <person name="Li D."/>
            <person name="Huang Y."/>
            <person name="Wang X."/>
            <person name="Yang G."/>
            <person name="Jiang Z."/>
            <person name="Wang J."/>
            <person name="Qin N."/>
            <person name="Li L."/>
            <person name="Li J."/>
            <person name="Bolund L."/>
            <person name="Kristiansen K."/>
            <person name="Wong G.K."/>
            <person name="Olson M."/>
            <person name="Zhang X."/>
            <person name="Li S."/>
            <person name="Yang H."/>
            <person name="Wang J."/>
            <person name="Wang J."/>
        </authorList>
    </citation>
    <scope>NUCLEOTIDE SEQUENCE [LARGE SCALE GENOMIC DNA]</scope>
</reference>
<dbReference type="InterPro" id="IPR000589">
    <property type="entry name" value="Ribosomal_uS15"/>
</dbReference>
<comment type="subcellular location">
    <subcellularLocation>
        <location evidence="1">Mitochondrion</location>
    </subcellularLocation>
</comment>
<keyword evidence="6 9" id="KW-0687">Ribonucleoprotein</keyword>
<dbReference type="Pfam" id="PF00312">
    <property type="entry name" value="Ribosomal_S15"/>
    <property type="match status" value="1"/>
</dbReference>
<dbReference type="CTD" id="64960"/>
<dbReference type="GO" id="GO:0032543">
    <property type="term" value="P:mitochondrial translation"/>
    <property type="evidence" value="ECO:0007669"/>
    <property type="project" value="TreeGrafter"/>
</dbReference>
<dbReference type="InterPro" id="IPR009068">
    <property type="entry name" value="uS15_NS1_RNA-bd_sf"/>
</dbReference>
<proteinExistence type="inferred from homology"/>
<dbReference type="Proteomes" id="UP000008912">
    <property type="component" value="Unassembled WGS sequence"/>
</dbReference>
<dbReference type="Ensembl" id="ENSAMET00000001605.2">
    <property type="protein sequence ID" value="ENSAMEP00000001546.1"/>
    <property type="gene ID" value="ENSAMEG00000001463.2"/>
</dbReference>
<evidence type="ECO:0000313" key="12">
    <source>
        <dbReference type="Proteomes" id="UP000008912"/>
    </source>
</evidence>
<evidence type="ECO:0000256" key="9">
    <source>
        <dbReference type="RuleBase" id="RU003919"/>
    </source>
</evidence>
<dbReference type="Gene3D" id="1.10.287.10">
    <property type="entry name" value="S15/NS1, RNA-binding"/>
    <property type="match status" value="1"/>
</dbReference>
<evidence type="ECO:0000256" key="8">
    <source>
        <dbReference type="ARBA" id="ARBA00035528"/>
    </source>
</evidence>
<dbReference type="SMART" id="SM01387">
    <property type="entry name" value="Ribosomal_S15"/>
    <property type="match status" value="1"/>
</dbReference>
<dbReference type="PANTHER" id="PTHR46685:SF1">
    <property type="entry name" value="SMALL RIBOSOMAL SUBUNIT PROTEIN US15M"/>
    <property type="match status" value="1"/>
</dbReference>
<comment type="similarity">
    <text evidence="2 9">Belongs to the universal ribosomal protein uS15 family.</text>
</comment>
<sequence length="257" mass="29298">MLRTAWNALRSLRTQAVAQAPVLGLPGGACARPPSRQWGLPSPRGVIFPAVRAYAAQKPVQPSQVDDLPPSTLLKDYQNVPGMERFDDVVRRLLSLEMANQKEKLKIKQELLMNKILANPEDTNSLEARIVALTVKIRSYEEHMQKHRKDKAHKRYLLMSIDQRKKMLKNLRKTNYSVFEKTCKELGIEYTSPPLYNRKGHQRWAAKKALCIRVFQEVQKLKKQKRALKAKAAAQKQGQKNPESPSKAGPEAIEENQ</sequence>
<dbReference type="HOGENOM" id="CLU_094627_0_0_1"/>
<evidence type="ECO:0000313" key="11">
    <source>
        <dbReference type="Ensembl" id="ENSAMEP00000001546.1"/>
    </source>
</evidence>
<evidence type="ECO:0000256" key="3">
    <source>
        <dbReference type="ARBA" id="ARBA00022946"/>
    </source>
</evidence>
<accession>G1L3T6</accession>
<dbReference type="OMA" id="EHLHMHP"/>
<dbReference type="InterPro" id="IPR005290">
    <property type="entry name" value="Ribosomal_uS15_bac-type"/>
</dbReference>
<name>G1L3T6_AILME</name>
<evidence type="ECO:0000256" key="2">
    <source>
        <dbReference type="ARBA" id="ARBA00008434"/>
    </source>
</evidence>
<dbReference type="GO" id="GO:0003723">
    <property type="term" value="F:RNA binding"/>
    <property type="evidence" value="ECO:0007669"/>
    <property type="project" value="TreeGrafter"/>
</dbReference>
<dbReference type="GO" id="GO:0005730">
    <property type="term" value="C:nucleolus"/>
    <property type="evidence" value="ECO:0007669"/>
    <property type="project" value="Ensembl"/>
</dbReference>
<dbReference type="KEGG" id="aml:100464433"/>
<evidence type="ECO:0000256" key="6">
    <source>
        <dbReference type="ARBA" id="ARBA00023274"/>
    </source>
</evidence>
<dbReference type="GeneID" id="100464433"/>
<dbReference type="eggNOG" id="KOG2815">
    <property type="taxonomic scope" value="Eukaryota"/>
</dbReference>
<keyword evidence="5" id="KW-0496">Mitochondrion</keyword>
<dbReference type="CDD" id="cd00353">
    <property type="entry name" value="Ribosomal_S15p_S13e"/>
    <property type="match status" value="1"/>
</dbReference>
<feature type="region of interest" description="Disordered" evidence="10">
    <location>
        <begin position="225"/>
        <end position="257"/>
    </location>
</feature>
<dbReference type="InterPro" id="IPR052137">
    <property type="entry name" value="uS15_ribosomal"/>
</dbReference>
<protein>
    <recommendedName>
        <fullName evidence="7">Small ribosomal subunit protein uS15m</fullName>
    </recommendedName>
    <alternativeName>
        <fullName evidence="8">28S ribosomal protein S15, mitochondrial</fullName>
    </alternativeName>
</protein>
<dbReference type="GO" id="GO:0003735">
    <property type="term" value="F:structural constituent of ribosome"/>
    <property type="evidence" value="ECO:0007669"/>
    <property type="project" value="InterPro"/>
</dbReference>
<dbReference type="SUPFAM" id="SSF47060">
    <property type="entry name" value="S15/NS1 RNA-binding domain"/>
    <property type="match status" value="1"/>
</dbReference>
<keyword evidence="4 9" id="KW-0689">Ribosomal protein</keyword>